<evidence type="ECO:0000313" key="1">
    <source>
        <dbReference type="EMBL" id="EGV95357.1"/>
    </source>
</evidence>
<dbReference type="InParanoid" id="G3HV34"/>
<proteinExistence type="predicted"/>
<dbReference type="AlphaFoldDB" id="G3HV34"/>
<organism evidence="1 2">
    <name type="scientific">Cricetulus griseus</name>
    <name type="common">Chinese hamster</name>
    <name type="synonym">Cricetulus barabensis griseus</name>
    <dbReference type="NCBI Taxonomy" id="10029"/>
    <lineage>
        <taxon>Eukaryota</taxon>
        <taxon>Metazoa</taxon>
        <taxon>Chordata</taxon>
        <taxon>Craniata</taxon>
        <taxon>Vertebrata</taxon>
        <taxon>Euteleostomi</taxon>
        <taxon>Mammalia</taxon>
        <taxon>Eutheria</taxon>
        <taxon>Euarchontoglires</taxon>
        <taxon>Glires</taxon>
        <taxon>Rodentia</taxon>
        <taxon>Myomorpha</taxon>
        <taxon>Muroidea</taxon>
        <taxon>Cricetidae</taxon>
        <taxon>Cricetinae</taxon>
        <taxon>Cricetulus</taxon>
    </lineage>
</organism>
<sequence>MVLSSIRKQAEHVMGSKPVSNTPPWPVQQFLPLDSCPVQVPVLTSLMNCDVEV</sequence>
<dbReference type="Proteomes" id="UP000001075">
    <property type="component" value="Unassembled WGS sequence"/>
</dbReference>
<gene>
    <name evidence="1" type="ORF">I79_014811</name>
</gene>
<dbReference type="EMBL" id="JH000760">
    <property type="protein sequence ID" value="EGV95357.1"/>
    <property type="molecule type" value="Genomic_DNA"/>
</dbReference>
<reference evidence="2" key="1">
    <citation type="journal article" date="2011" name="Nat. Biotechnol.">
        <title>The genomic sequence of the Chinese hamster ovary (CHO)-K1 cell line.</title>
        <authorList>
            <person name="Xu X."/>
            <person name="Nagarajan H."/>
            <person name="Lewis N.E."/>
            <person name="Pan S."/>
            <person name="Cai Z."/>
            <person name="Liu X."/>
            <person name="Chen W."/>
            <person name="Xie M."/>
            <person name="Wang W."/>
            <person name="Hammond S."/>
            <person name="Andersen M.R."/>
            <person name="Neff N."/>
            <person name="Passarelli B."/>
            <person name="Koh W."/>
            <person name="Fan H.C."/>
            <person name="Wang J."/>
            <person name="Gui Y."/>
            <person name="Lee K.H."/>
            <person name="Betenbaugh M.J."/>
            <person name="Quake S.R."/>
            <person name="Famili I."/>
            <person name="Palsson B.O."/>
            <person name="Wang J."/>
        </authorList>
    </citation>
    <scope>NUCLEOTIDE SEQUENCE [LARGE SCALE GENOMIC DNA]</scope>
    <source>
        <strain evidence="2">CHO K1 cell line</strain>
    </source>
</reference>
<protein>
    <submittedName>
        <fullName evidence="1">Uncharacterized protein</fullName>
    </submittedName>
</protein>
<evidence type="ECO:0000313" key="2">
    <source>
        <dbReference type="Proteomes" id="UP000001075"/>
    </source>
</evidence>
<name>G3HV34_CRIGR</name>
<accession>G3HV34</accession>